<organism evidence="3 4">
    <name type="scientific">Acinetobacter larvae</name>
    <dbReference type="NCBI Taxonomy" id="1789224"/>
    <lineage>
        <taxon>Bacteria</taxon>
        <taxon>Pseudomonadati</taxon>
        <taxon>Pseudomonadota</taxon>
        <taxon>Gammaproteobacteria</taxon>
        <taxon>Moraxellales</taxon>
        <taxon>Moraxellaceae</taxon>
        <taxon>Acinetobacter</taxon>
    </lineage>
</organism>
<dbReference type="InterPro" id="IPR014902">
    <property type="entry name" value="FHBP-like_C"/>
</dbReference>
<keyword evidence="1" id="KW-0732">Signal</keyword>
<dbReference type="Proteomes" id="UP000093391">
    <property type="component" value="Chromosome"/>
</dbReference>
<dbReference type="STRING" id="1789224.BFG52_04840"/>
<dbReference type="InterPro" id="IPR011250">
    <property type="entry name" value="OMP/PagP_B-barrel"/>
</dbReference>
<evidence type="ECO:0000313" key="3">
    <source>
        <dbReference type="EMBL" id="AOA57748.1"/>
    </source>
</evidence>
<feature type="signal peptide" evidence="1">
    <location>
        <begin position="1"/>
        <end position="24"/>
    </location>
</feature>
<dbReference type="SUPFAM" id="SSF56925">
    <property type="entry name" value="OMPA-like"/>
    <property type="match status" value="1"/>
</dbReference>
<dbReference type="AlphaFoldDB" id="A0A1B2LXR9"/>
<dbReference type="Gene3D" id="2.40.160.90">
    <property type="match status" value="1"/>
</dbReference>
<dbReference type="RefSeq" id="WP_067553208.1">
    <property type="nucleotide sequence ID" value="NZ_CP016895.1"/>
</dbReference>
<protein>
    <recommendedName>
        <fullName evidence="2">Factor H binding protein-like C-terminal domain-containing protein</fullName>
    </recommendedName>
</protein>
<accession>A0A1B2LXR9</accession>
<name>A0A1B2LXR9_9GAMM</name>
<feature type="domain" description="Factor H binding protein-like C-terminal" evidence="2">
    <location>
        <begin position="116"/>
        <end position="231"/>
    </location>
</feature>
<reference evidence="3 4" key="1">
    <citation type="submission" date="2016-08" db="EMBL/GenBank/DDBJ databases">
        <authorList>
            <person name="Seilhamer J.J."/>
        </authorList>
    </citation>
    <scope>NUCLEOTIDE SEQUENCE [LARGE SCALE GENOMIC DNA]</scope>
    <source>
        <strain evidence="3 4">BRTC-1</strain>
    </source>
</reference>
<keyword evidence="4" id="KW-1185">Reference proteome</keyword>
<feature type="chain" id="PRO_5008539862" description="Factor H binding protein-like C-terminal domain-containing protein" evidence="1">
    <location>
        <begin position="25"/>
        <end position="251"/>
    </location>
</feature>
<evidence type="ECO:0000256" key="1">
    <source>
        <dbReference type="SAM" id="SignalP"/>
    </source>
</evidence>
<dbReference type="EMBL" id="CP016895">
    <property type="protein sequence ID" value="AOA57748.1"/>
    <property type="molecule type" value="Genomic_DNA"/>
</dbReference>
<sequence>MLNKSLFKMGLIAASIFTASLASADVGFGQSLQNFTFDNKYQGTFSYNNKVYGAGSTNVDLSSLPYGTNGFYRTSDNSIYRIYKQSYSAVIGNITPRNADRSFIRDVAGEATLASTLPAQASYNYTGTVFNHIEGTEGQLNYNVNVNGSTVKGSGSFTGVTGNRPGVGPFELSGTLHEVNFTASGGKLNPASGSASLNIKDVASNQTESLSGSKYDIGLYGPNAAEVAGAIHGGQLEALIGGYGIAGTKNP</sequence>
<dbReference type="KEGG" id="ala:BFG52_04840"/>
<proteinExistence type="predicted"/>
<gene>
    <name evidence="3" type="ORF">BFG52_04840</name>
</gene>
<dbReference type="OrthoDB" id="6688917at2"/>
<evidence type="ECO:0000313" key="4">
    <source>
        <dbReference type="Proteomes" id="UP000093391"/>
    </source>
</evidence>
<evidence type="ECO:0000259" key="2">
    <source>
        <dbReference type="Pfam" id="PF08794"/>
    </source>
</evidence>
<dbReference type="Pfam" id="PF08794">
    <property type="entry name" value="FHBP_C"/>
    <property type="match status" value="1"/>
</dbReference>